<keyword evidence="3" id="KW-0067">ATP-binding</keyword>
<feature type="region of interest" description="Disordered" evidence="4">
    <location>
        <begin position="1"/>
        <end position="37"/>
    </location>
</feature>
<feature type="compositionally biased region" description="Low complexity" evidence="4">
    <location>
        <begin position="831"/>
        <end position="854"/>
    </location>
</feature>
<reference evidence="6" key="2">
    <citation type="submission" date="2021-04" db="EMBL/GenBank/DDBJ databases">
        <authorList>
            <person name="Gilroy R."/>
        </authorList>
    </citation>
    <scope>NUCLEOTIDE SEQUENCE</scope>
    <source>
        <strain evidence="6">USASDec5-558</strain>
    </source>
</reference>
<feature type="region of interest" description="Disordered" evidence="4">
    <location>
        <begin position="416"/>
        <end position="466"/>
    </location>
</feature>
<comment type="caution">
    <text evidence="6">The sequence shown here is derived from an EMBL/GenBank/DDBJ whole genome shotgun (WGS) entry which is preliminary data.</text>
</comment>
<feature type="compositionally biased region" description="Polar residues" evidence="4">
    <location>
        <begin position="638"/>
        <end position="658"/>
    </location>
</feature>
<feature type="compositionally biased region" description="Gly residues" evidence="4">
    <location>
        <begin position="855"/>
        <end position="864"/>
    </location>
</feature>
<evidence type="ECO:0000256" key="2">
    <source>
        <dbReference type="ARBA" id="ARBA00022801"/>
    </source>
</evidence>
<feature type="region of interest" description="Disordered" evidence="4">
    <location>
        <begin position="886"/>
        <end position="952"/>
    </location>
</feature>
<dbReference type="PANTHER" id="PTHR11472">
    <property type="entry name" value="DNA REPAIR DEAD HELICASE RAD3/XP-D SUBFAMILY MEMBER"/>
    <property type="match status" value="1"/>
</dbReference>
<evidence type="ECO:0000256" key="1">
    <source>
        <dbReference type="ARBA" id="ARBA00022741"/>
    </source>
</evidence>
<evidence type="ECO:0000256" key="4">
    <source>
        <dbReference type="SAM" id="MobiDB-lite"/>
    </source>
</evidence>
<dbReference type="InterPro" id="IPR014013">
    <property type="entry name" value="Helic_SF1/SF2_ATP-bd_DinG/Rad3"/>
</dbReference>
<organism evidence="6 7">
    <name type="scientific">Candidatus Anaerobiospirillum pullistercoris</name>
    <dbReference type="NCBI Taxonomy" id="2838452"/>
    <lineage>
        <taxon>Bacteria</taxon>
        <taxon>Pseudomonadati</taxon>
        <taxon>Pseudomonadota</taxon>
        <taxon>Gammaproteobacteria</taxon>
        <taxon>Aeromonadales</taxon>
        <taxon>Succinivibrionaceae</taxon>
        <taxon>Anaerobiospirillum</taxon>
    </lineage>
</organism>
<protein>
    <recommendedName>
        <fullName evidence="5">Helicase ATP-binding domain-containing protein</fullName>
    </recommendedName>
</protein>
<dbReference type="PROSITE" id="PS51193">
    <property type="entry name" value="HELICASE_ATP_BIND_2"/>
    <property type="match status" value="1"/>
</dbReference>
<evidence type="ECO:0000256" key="3">
    <source>
        <dbReference type="ARBA" id="ARBA00022840"/>
    </source>
</evidence>
<reference evidence="6" key="1">
    <citation type="journal article" date="2021" name="PeerJ">
        <title>Extensive microbial diversity within the chicken gut microbiome revealed by metagenomics and culture.</title>
        <authorList>
            <person name="Gilroy R."/>
            <person name="Ravi A."/>
            <person name="Getino M."/>
            <person name="Pursley I."/>
            <person name="Horton D.L."/>
            <person name="Alikhan N.F."/>
            <person name="Baker D."/>
            <person name="Gharbi K."/>
            <person name="Hall N."/>
            <person name="Watson M."/>
            <person name="Adriaenssens E.M."/>
            <person name="Foster-Nyarko E."/>
            <person name="Jarju S."/>
            <person name="Secka A."/>
            <person name="Antonio M."/>
            <person name="Oren A."/>
            <person name="Chaudhuri R.R."/>
            <person name="La Ragione R."/>
            <person name="Hildebrand F."/>
            <person name="Pallen M.J."/>
        </authorList>
    </citation>
    <scope>NUCLEOTIDE SEQUENCE</scope>
    <source>
        <strain evidence="6">USASDec5-558</strain>
    </source>
</reference>
<dbReference type="InterPro" id="IPR010614">
    <property type="entry name" value="RAD3-like_helicase_DEAD"/>
</dbReference>
<feature type="region of interest" description="Disordered" evidence="4">
    <location>
        <begin position="579"/>
        <end position="667"/>
    </location>
</feature>
<dbReference type="GO" id="GO:0016787">
    <property type="term" value="F:hydrolase activity"/>
    <property type="evidence" value="ECO:0007669"/>
    <property type="project" value="UniProtKB-KW"/>
</dbReference>
<feature type="compositionally biased region" description="Polar residues" evidence="4">
    <location>
        <begin position="419"/>
        <end position="443"/>
    </location>
</feature>
<evidence type="ECO:0000313" key="6">
    <source>
        <dbReference type="EMBL" id="HIX57021.1"/>
    </source>
</evidence>
<sequence length="1452" mass="159235">MAQNKTSKTKGAEPRAQVKRATKSVTKSGSKNSVESYSKASAQIAGGYARKGKGQAPEVAPFDETELQSNLQQIQALLAQLPVPDPQTLSDDAQSQDAQRLALEGMLNLAGVLTERDLPRLFSAQYWQEHQAWPLTAPQSFSYPVQGNAVKVHYFTFEQLLQDYRILCGELVQRNAQPNLLALDAPAPDTDTEAQAQAQAAHGYAISPQYFMALYRLYLEHEARYRHSDLRSQEQQGTMRQELFLRRLRRPLEQKQVGANSNSSSYLEALGAKTNCGSISYNAAEFVLEHRAQLGDDSPALAQLKVLFKQFEKALPPDYGALLNEALWPTIAHVPMQQAVTGTEMEVPPFITVMRAPAVAANGQAIVPADGQVGVQSDWQTDTGAVSNVPSTVRNALSSLRERSLSAQVPVSAGFPAQGQRQGQEQWLAQGQPQSNSQFSSSAEPKKLGTGDGTAGSTVSERVTPKAAKSAYARSNDEFMDHLQAMPVVSGYDELIDEAVVGIRKCSRKPWRDSPYTDPSLRAPTAAQEAAFAAHGSEPIAAGPLTERSNASIVEQQKKPKPLQITREELARRQREIDHAIDSLPPLPSPPATTSEDKTGQSYPSTGGTDPISFNQHPASSNGVTTYKANEGPAIVNNPKTPASSQAIEGNSAQSVSHAQVPVATHAQGSTQGQAVYNYQTLASQGGVNAHHSASAQRGAQQSSYAYGQNGAGAGVAQPQNPQWYQYGAAQGYQQPSVYAAGGQAVNPAQLQGQGQSQYNFQQYQQYQQQVQQLQQQQQWQAWAQQQAQYQLQMQQQQQQQSPYSQAQAVYNNAAGAQQGQWRQGPHTATQPQPAHLQQQGQYQVPANSSSGANVGAGGAGGAQPQGNYGYGHNAGAQQTLGAVNQQGQSYEQAKAQKQRSAQTAQSAQPAQATLPVPAQKAQPTPVGPFDKAQQSVAVEQPEYERTESDESLKCRQEQTIKISREIGLIITDEVYKTYCERMAAAQLKPFTKEYLIKLNLVRVFGPKGYLALKLPNYSMRLGQLLFTDQVEIAVAQKKMLMVEAGTGTGKTFSYLLPPILGDRLIVVSTATKALQDQLMRTDLPNLSSMLDVGDHLHYIAIKGQANYVCRYLLDGKDGTGLIADQDIERLQKFVDEEIRALEKDLYHANFGELRFKLEDHNRAQVTCDSQLCRDMSHTCPYAKKKYEFLQGEQKGTPVYIEPDEHCFVFMLRQEAKKRDVVAINHALFFASLMMEDRTALLPKPDVMIFDEAHTLPDVCRNFFSRRMVQEGLEEIPTLVHEAFKGTSVSTNSGAFLDCLTTYANCLNILARFLSTYRIPSHSKEQFLRLPIQRLKYKHRAQPTPFQLLGSLLLLPNEVERLGEKSLLLKAIKEEGGRGGQSASDVAKGLLGQDDSILSATGSVAEKALDQYRAAAASNKLSARNYNSVAETLAQIYYDRLLEYRRERGIPE</sequence>
<feature type="non-terminal residue" evidence="6">
    <location>
        <position position="1452"/>
    </location>
</feature>
<dbReference type="SUPFAM" id="SSF52540">
    <property type="entry name" value="P-loop containing nucleoside triphosphate hydrolases"/>
    <property type="match status" value="1"/>
</dbReference>
<dbReference type="GO" id="GO:0003677">
    <property type="term" value="F:DNA binding"/>
    <property type="evidence" value="ECO:0007669"/>
    <property type="project" value="InterPro"/>
</dbReference>
<keyword evidence="1" id="KW-0547">Nucleotide-binding</keyword>
<dbReference type="EMBL" id="DXEV01000115">
    <property type="protein sequence ID" value="HIX57021.1"/>
    <property type="molecule type" value="Genomic_DNA"/>
</dbReference>
<dbReference type="Pfam" id="PF06733">
    <property type="entry name" value="DEAD_2"/>
    <property type="match status" value="1"/>
</dbReference>
<dbReference type="Gene3D" id="3.40.50.300">
    <property type="entry name" value="P-loop containing nucleotide triphosphate hydrolases"/>
    <property type="match status" value="1"/>
</dbReference>
<evidence type="ECO:0000313" key="7">
    <source>
        <dbReference type="Proteomes" id="UP000886829"/>
    </source>
</evidence>
<dbReference type="InterPro" id="IPR045028">
    <property type="entry name" value="DinG/Rad3-like"/>
</dbReference>
<feature type="compositionally biased region" description="Basic and acidic residues" evidence="4">
    <location>
        <begin position="943"/>
        <end position="952"/>
    </location>
</feature>
<evidence type="ECO:0000259" key="5">
    <source>
        <dbReference type="PROSITE" id="PS51193"/>
    </source>
</evidence>
<dbReference type="InterPro" id="IPR027417">
    <property type="entry name" value="P-loop_NTPase"/>
</dbReference>
<dbReference type="PANTHER" id="PTHR11472:SF34">
    <property type="entry name" value="REGULATOR OF TELOMERE ELONGATION HELICASE 1"/>
    <property type="match status" value="1"/>
</dbReference>
<feature type="region of interest" description="Disordered" evidence="4">
    <location>
        <begin position="816"/>
        <end position="874"/>
    </location>
</feature>
<dbReference type="GO" id="GO:0003678">
    <property type="term" value="F:DNA helicase activity"/>
    <property type="evidence" value="ECO:0007669"/>
    <property type="project" value="InterPro"/>
</dbReference>
<dbReference type="Proteomes" id="UP000886829">
    <property type="component" value="Unassembled WGS sequence"/>
</dbReference>
<gene>
    <name evidence="6" type="ORF">H9850_06075</name>
</gene>
<proteinExistence type="predicted"/>
<feature type="compositionally biased region" description="Low complexity" evidence="4">
    <location>
        <begin position="893"/>
        <end position="914"/>
    </location>
</feature>
<feature type="compositionally biased region" description="Polar residues" evidence="4">
    <location>
        <begin position="23"/>
        <end position="37"/>
    </location>
</feature>
<dbReference type="GO" id="GO:0005524">
    <property type="term" value="F:ATP binding"/>
    <property type="evidence" value="ECO:0007669"/>
    <property type="project" value="UniProtKB-KW"/>
</dbReference>
<feature type="compositionally biased region" description="Polar residues" evidence="4">
    <location>
        <begin position="600"/>
        <end position="628"/>
    </location>
</feature>
<accession>A0A9D1WD55</accession>
<keyword evidence="2" id="KW-0378">Hydrolase</keyword>
<name>A0A9D1WD55_9GAMM</name>
<feature type="domain" description="Helicase ATP-binding" evidence="5">
    <location>
        <begin position="1010"/>
        <end position="1321"/>
    </location>
</feature>